<dbReference type="KEGG" id="nmi:NMO_0917"/>
<sequence length="146" mass="16270">MKRQVSADLTVCFRGTEYSVKAVPHVLVGEHLEICLYDGKVCAAYSYDDDQPETVYLPLPEVCKQENRQENWFAFKGETCCALREDSRLDMEVANSALAALHALLLDNKSAKTKSWDAEGLADIIGCISERLARAVNETEEINRAA</sequence>
<reference evidence="1 2" key="1">
    <citation type="journal article" date="2008" name="Proc. Natl. Acad. Sci. U.S.A.">
        <title>Whole-genome comparison of disease and carriage strains provides insights into virulence evolution in Neisseria meningitidis.</title>
        <authorList>
            <person name="Schoen C."/>
            <person name="Blom J."/>
            <person name="Claus H."/>
            <person name="Schramm-Glueck A."/>
            <person name="Brandt P."/>
            <person name="Mueller T."/>
            <person name="Goesmann A."/>
            <person name="Joseph B."/>
            <person name="Konietzny S."/>
            <person name="Kurzai O."/>
            <person name="Schmitt C."/>
            <person name="Friedrich T."/>
            <person name="Linke B."/>
            <person name="Vogel U."/>
            <person name="Frosch M."/>
        </authorList>
    </citation>
    <scope>NUCLEOTIDE SEQUENCE [LARGE SCALE GENOMIC DNA]</scope>
    <source>
        <strain evidence="2">alpha14</strain>
    </source>
</reference>
<dbReference type="HOGENOM" id="CLU_1775473_0_0_4"/>
<dbReference type="RefSeq" id="WP_015815521.1">
    <property type="nucleotide sequence ID" value="NC_013016.1"/>
</dbReference>
<dbReference type="EMBL" id="AM889136">
    <property type="protein sequence ID" value="CBA05654.1"/>
    <property type="molecule type" value="Genomic_DNA"/>
</dbReference>
<protein>
    <submittedName>
        <fullName evidence="1">Uncharacterized protein</fullName>
    </submittedName>
</protein>
<name>C6S6T3_NEIML</name>
<evidence type="ECO:0000313" key="1">
    <source>
        <dbReference type="EMBL" id="CBA05654.1"/>
    </source>
</evidence>
<dbReference type="AlphaFoldDB" id="C6S6T3"/>
<proteinExistence type="predicted"/>
<dbReference type="Proteomes" id="UP000002054">
    <property type="component" value="Chromosome"/>
</dbReference>
<organism evidence="1 2">
    <name type="scientific">Neisseria meningitidis (strain alpha14)</name>
    <dbReference type="NCBI Taxonomy" id="662598"/>
    <lineage>
        <taxon>Bacteria</taxon>
        <taxon>Pseudomonadati</taxon>
        <taxon>Pseudomonadota</taxon>
        <taxon>Betaproteobacteria</taxon>
        <taxon>Neisseriales</taxon>
        <taxon>Neisseriaceae</taxon>
        <taxon>Neisseria</taxon>
    </lineage>
</organism>
<evidence type="ECO:0000313" key="2">
    <source>
        <dbReference type="Proteomes" id="UP000002054"/>
    </source>
</evidence>
<gene>
    <name evidence="1" type="ordered locus">NMO_0917</name>
</gene>
<accession>C6S6T3</accession>